<reference evidence="1" key="1">
    <citation type="submission" date="2020-01" db="EMBL/GenBank/DDBJ databases">
        <authorList>
            <consortium name="DOE Joint Genome Institute"/>
            <person name="Haridas S."/>
            <person name="Albert R."/>
            <person name="Binder M."/>
            <person name="Bloem J."/>
            <person name="Labutti K."/>
            <person name="Salamov A."/>
            <person name="Andreopoulos B."/>
            <person name="Baker S.E."/>
            <person name="Barry K."/>
            <person name="Bills G."/>
            <person name="Bluhm B.H."/>
            <person name="Cannon C."/>
            <person name="Castanera R."/>
            <person name="Culley D.E."/>
            <person name="Daum C."/>
            <person name="Ezra D."/>
            <person name="Gonzalez J.B."/>
            <person name="Henrissat B."/>
            <person name="Kuo A."/>
            <person name="Liang C."/>
            <person name="Lipzen A."/>
            <person name="Lutzoni F."/>
            <person name="Magnuson J."/>
            <person name="Mondo S."/>
            <person name="Nolan M."/>
            <person name="Ohm R."/>
            <person name="Pangilinan J."/>
            <person name="Park H.-J."/>
            <person name="Ramirez L."/>
            <person name="Alfaro M."/>
            <person name="Sun H."/>
            <person name="Tritt A."/>
            <person name="Yoshinaga Y."/>
            <person name="Zwiers L.-H."/>
            <person name="Turgeon B.G."/>
            <person name="Goodwin S.B."/>
            <person name="Spatafora J.W."/>
            <person name="Crous P.W."/>
            <person name="Grigoriev I.V."/>
        </authorList>
    </citation>
    <scope>NUCLEOTIDE SEQUENCE</scope>
    <source>
        <strain evidence="1">IPT5</strain>
    </source>
</reference>
<evidence type="ECO:0000313" key="1">
    <source>
        <dbReference type="EMBL" id="KAF2843985.1"/>
    </source>
</evidence>
<dbReference type="Proteomes" id="UP000799423">
    <property type="component" value="Unassembled WGS sequence"/>
</dbReference>
<dbReference type="AlphaFoldDB" id="A0A6A7API1"/>
<gene>
    <name evidence="1" type="ORF">T440DRAFT_67809</name>
</gene>
<organism evidence="1 2">
    <name type="scientific">Plenodomus tracheiphilus IPT5</name>
    <dbReference type="NCBI Taxonomy" id="1408161"/>
    <lineage>
        <taxon>Eukaryota</taxon>
        <taxon>Fungi</taxon>
        <taxon>Dikarya</taxon>
        <taxon>Ascomycota</taxon>
        <taxon>Pezizomycotina</taxon>
        <taxon>Dothideomycetes</taxon>
        <taxon>Pleosporomycetidae</taxon>
        <taxon>Pleosporales</taxon>
        <taxon>Pleosporineae</taxon>
        <taxon>Leptosphaeriaceae</taxon>
        <taxon>Plenodomus</taxon>
    </lineage>
</organism>
<dbReference type="EMBL" id="MU006445">
    <property type="protein sequence ID" value="KAF2843985.1"/>
    <property type="molecule type" value="Genomic_DNA"/>
</dbReference>
<accession>A0A6A7API1</accession>
<evidence type="ECO:0000313" key="2">
    <source>
        <dbReference type="Proteomes" id="UP000799423"/>
    </source>
</evidence>
<protein>
    <submittedName>
        <fullName evidence="1">Uncharacterized protein</fullName>
    </submittedName>
</protein>
<proteinExistence type="predicted"/>
<name>A0A6A7API1_9PLEO</name>
<keyword evidence="2" id="KW-1185">Reference proteome</keyword>
<sequence>MDTQIVILRETQAAIWKSDPDADFWKALDKINSDMKAQIRIQRRLIETCTLIRGLSKEKVPPRLGIRLKTWLRSTVPKKIERKGINRRLQKTDLRKQHRKLCQGSTASIISEQ</sequence>